<dbReference type="AlphaFoldDB" id="A0A5D0UDW1"/>
<dbReference type="PANTHER" id="PTHR43776">
    <property type="entry name" value="TRANSPORT ATP-BINDING PROTEIN"/>
    <property type="match status" value="1"/>
</dbReference>
<dbReference type="OrthoDB" id="2986442at2"/>
<reference evidence="6 7" key="1">
    <citation type="submission" date="2019-08" db="EMBL/GenBank/DDBJ databases">
        <title>Actinomadura sp. nov. CYP1-5 isolated from mountain soil.</title>
        <authorList>
            <person name="Songsumanus A."/>
            <person name="Kuncharoen N."/>
            <person name="Kudo T."/>
            <person name="Yuki M."/>
            <person name="Igarashi Y."/>
            <person name="Tanasupawat S."/>
        </authorList>
    </citation>
    <scope>NUCLEOTIDE SEQUENCE [LARGE SCALE GENOMIC DNA]</scope>
    <source>
        <strain evidence="6 7">GKU157</strain>
    </source>
</reference>
<dbReference type="RefSeq" id="WP_148349785.1">
    <property type="nucleotide sequence ID" value="NZ_JBHSBF010000009.1"/>
</dbReference>
<dbReference type="FunFam" id="3.40.50.300:FF:000016">
    <property type="entry name" value="Oligopeptide ABC transporter ATP-binding component"/>
    <property type="match status" value="1"/>
</dbReference>
<dbReference type="GO" id="GO:0015833">
    <property type="term" value="P:peptide transport"/>
    <property type="evidence" value="ECO:0007669"/>
    <property type="project" value="InterPro"/>
</dbReference>
<feature type="domain" description="ABC transporter" evidence="5">
    <location>
        <begin position="7"/>
        <end position="257"/>
    </location>
</feature>
<dbReference type="Pfam" id="PF00005">
    <property type="entry name" value="ABC_tran"/>
    <property type="match status" value="1"/>
</dbReference>
<keyword evidence="3" id="KW-0547">Nucleotide-binding</keyword>
<dbReference type="SUPFAM" id="SSF52540">
    <property type="entry name" value="P-loop containing nucleoside triphosphate hydrolases"/>
    <property type="match status" value="1"/>
</dbReference>
<evidence type="ECO:0000256" key="2">
    <source>
        <dbReference type="ARBA" id="ARBA00022448"/>
    </source>
</evidence>
<dbReference type="PROSITE" id="PS50893">
    <property type="entry name" value="ABC_TRANSPORTER_2"/>
    <property type="match status" value="1"/>
</dbReference>
<comment type="similarity">
    <text evidence="1">Belongs to the ABC transporter superfamily.</text>
</comment>
<dbReference type="EMBL" id="VSFF01000004">
    <property type="protein sequence ID" value="TYC15990.1"/>
    <property type="molecule type" value="Genomic_DNA"/>
</dbReference>
<dbReference type="InterPro" id="IPR003439">
    <property type="entry name" value="ABC_transporter-like_ATP-bd"/>
</dbReference>
<dbReference type="NCBIfam" id="NF008453">
    <property type="entry name" value="PRK11308.1"/>
    <property type="match status" value="1"/>
</dbReference>
<gene>
    <name evidence="6" type="ORF">FXF65_11700</name>
</gene>
<dbReference type="PANTHER" id="PTHR43776:SF7">
    <property type="entry name" value="D,D-DIPEPTIDE TRANSPORT ATP-BINDING PROTEIN DDPF-RELATED"/>
    <property type="match status" value="1"/>
</dbReference>
<organism evidence="6 7">
    <name type="scientific">Actinomadura syzygii</name>
    <dbReference type="NCBI Taxonomy" id="1427538"/>
    <lineage>
        <taxon>Bacteria</taxon>
        <taxon>Bacillati</taxon>
        <taxon>Actinomycetota</taxon>
        <taxon>Actinomycetes</taxon>
        <taxon>Streptosporangiales</taxon>
        <taxon>Thermomonosporaceae</taxon>
        <taxon>Actinomadura</taxon>
    </lineage>
</organism>
<accession>A0A5D0UDW1</accession>
<evidence type="ECO:0000256" key="4">
    <source>
        <dbReference type="ARBA" id="ARBA00022840"/>
    </source>
</evidence>
<dbReference type="CDD" id="cd03257">
    <property type="entry name" value="ABC_NikE_OppD_transporters"/>
    <property type="match status" value="1"/>
</dbReference>
<proteinExistence type="inferred from homology"/>
<dbReference type="InterPro" id="IPR003593">
    <property type="entry name" value="AAA+_ATPase"/>
</dbReference>
<evidence type="ECO:0000256" key="1">
    <source>
        <dbReference type="ARBA" id="ARBA00005417"/>
    </source>
</evidence>
<dbReference type="GO" id="GO:0005524">
    <property type="term" value="F:ATP binding"/>
    <property type="evidence" value="ECO:0007669"/>
    <property type="project" value="UniProtKB-KW"/>
</dbReference>
<keyword evidence="4 6" id="KW-0067">ATP-binding</keyword>
<sequence>MPSQPILEVADLTRHYSSGGRWPFGGASWVRAVDGVSFTLGERETLGLVGESGCGKSTLGRMLVALDRPTSGTIRYRGEDVHRLSRVGLKALRRKIQIVLQDPYTSLDPRMTVGDIVAEPLVVHGEGTPAERRRRTRELFELIGLNPDHLNRYPHEFSGGQRQRVGIARALALGPEVIVCDEPVSALDVSIQAQVLNLLADLQERLGLSYVFIAHDLTVVRQISHRVAVMYLGRVVEEGPEDAVYGRPRHPYTQALLSAAPPTDPDLAREQEPILLDGDPPSPAAPPSGCRFRTRCWKAAEVCAVEEPALVADAGSHSVACHFAPAASLDPA</sequence>
<evidence type="ECO:0000313" key="7">
    <source>
        <dbReference type="Proteomes" id="UP000322634"/>
    </source>
</evidence>
<evidence type="ECO:0000259" key="5">
    <source>
        <dbReference type="PROSITE" id="PS50893"/>
    </source>
</evidence>
<keyword evidence="7" id="KW-1185">Reference proteome</keyword>
<dbReference type="Proteomes" id="UP000322634">
    <property type="component" value="Unassembled WGS sequence"/>
</dbReference>
<keyword evidence="2" id="KW-0813">Transport</keyword>
<dbReference type="SMART" id="SM00382">
    <property type="entry name" value="AAA"/>
    <property type="match status" value="1"/>
</dbReference>
<dbReference type="NCBIfam" id="TIGR01727">
    <property type="entry name" value="oligo_HPY"/>
    <property type="match status" value="1"/>
</dbReference>
<name>A0A5D0UDW1_9ACTN</name>
<dbReference type="Pfam" id="PF08352">
    <property type="entry name" value="oligo_HPY"/>
    <property type="match status" value="1"/>
</dbReference>
<dbReference type="InterPro" id="IPR017871">
    <property type="entry name" value="ABC_transporter-like_CS"/>
</dbReference>
<dbReference type="InterPro" id="IPR050319">
    <property type="entry name" value="ABC_transp_ATP-bind"/>
</dbReference>
<comment type="caution">
    <text evidence="6">The sequence shown here is derived from an EMBL/GenBank/DDBJ whole genome shotgun (WGS) entry which is preliminary data.</text>
</comment>
<evidence type="ECO:0000256" key="3">
    <source>
        <dbReference type="ARBA" id="ARBA00022741"/>
    </source>
</evidence>
<dbReference type="GO" id="GO:0055085">
    <property type="term" value="P:transmembrane transport"/>
    <property type="evidence" value="ECO:0007669"/>
    <property type="project" value="UniProtKB-ARBA"/>
</dbReference>
<dbReference type="InterPro" id="IPR013563">
    <property type="entry name" value="Oligopep_ABC_C"/>
</dbReference>
<dbReference type="InterPro" id="IPR027417">
    <property type="entry name" value="P-loop_NTPase"/>
</dbReference>
<evidence type="ECO:0000313" key="6">
    <source>
        <dbReference type="EMBL" id="TYC15990.1"/>
    </source>
</evidence>
<dbReference type="PROSITE" id="PS00211">
    <property type="entry name" value="ABC_TRANSPORTER_1"/>
    <property type="match status" value="1"/>
</dbReference>
<dbReference type="Gene3D" id="3.40.50.300">
    <property type="entry name" value="P-loop containing nucleotide triphosphate hydrolases"/>
    <property type="match status" value="1"/>
</dbReference>
<protein>
    <submittedName>
        <fullName evidence="6">Dipeptide ABC transporter ATP-binding protein</fullName>
    </submittedName>
</protein>
<dbReference type="GO" id="GO:0016887">
    <property type="term" value="F:ATP hydrolysis activity"/>
    <property type="evidence" value="ECO:0007669"/>
    <property type="project" value="InterPro"/>
</dbReference>